<protein>
    <submittedName>
        <fullName evidence="1">Uncharacterized protein</fullName>
    </submittedName>
</protein>
<evidence type="ECO:0000313" key="2">
    <source>
        <dbReference type="Proteomes" id="UP000241769"/>
    </source>
</evidence>
<evidence type="ECO:0000313" key="1">
    <source>
        <dbReference type="EMBL" id="PRP88247.1"/>
    </source>
</evidence>
<reference evidence="1 2" key="1">
    <citation type="journal article" date="2018" name="Genome Biol. Evol.">
        <title>Multiple Roots of Fruiting Body Formation in Amoebozoa.</title>
        <authorList>
            <person name="Hillmann F."/>
            <person name="Forbes G."/>
            <person name="Novohradska S."/>
            <person name="Ferling I."/>
            <person name="Riege K."/>
            <person name="Groth M."/>
            <person name="Westermann M."/>
            <person name="Marz M."/>
            <person name="Spaller T."/>
            <person name="Winckler T."/>
            <person name="Schaap P."/>
            <person name="Glockner G."/>
        </authorList>
    </citation>
    <scope>NUCLEOTIDE SEQUENCE [LARGE SCALE GENOMIC DNA]</scope>
    <source>
        <strain evidence="1 2">Jena</strain>
    </source>
</reference>
<keyword evidence="2" id="KW-1185">Reference proteome</keyword>
<dbReference type="InParanoid" id="A0A2P6NWA3"/>
<proteinExistence type="predicted"/>
<gene>
    <name evidence="1" type="ORF">PROFUN_03356</name>
</gene>
<dbReference type="Proteomes" id="UP000241769">
    <property type="component" value="Unassembled WGS sequence"/>
</dbReference>
<comment type="caution">
    <text evidence="1">The sequence shown here is derived from an EMBL/GenBank/DDBJ whole genome shotgun (WGS) entry which is preliminary data.</text>
</comment>
<name>A0A2P6NWA3_9EUKA</name>
<dbReference type="EMBL" id="MDYQ01000012">
    <property type="protein sequence ID" value="PRP88247.1"/>
    <property type="molecule type" value="Genomic_DNA"/>
</dbReference>
<sequence>MTWYPPYHFCPPPLQAYSLSAACISLILSDVSIDRNQVGRMFYSDNKFFTPLVARGLKERIEPAAALINYAVTYLLQCIVESSGLDQRHFDCTSWAHNGV</sequence>
<dbReference type="AlphaFoldDB" id="A0A2P6NWA3"/>
<accession>A0A2P6NWA3</accession>
<organism evidence="1 2">
    <name type="scientific">Planoprotostelium fungivorum</name>
    <dbReference type="NCBI Taxonomy" id="1890364"/>
    <lineage>
        <taxon>Eukaryota</taxon>
        <taxon>Amoebozoa</taxon>
        <taxon>Evosea</taxon>
        <taxon>Variosea</taxon>
        <taxon>Cavosteliida</taxon>
        <taxon>Cavosteliaceae</taxon>
        <taxon>Planoprotostelium</taxon>
    </lineage>
</organism>